<proteinExistence type="predicted"/>
<organism evidence="2 3">
    <name type="scientific">Archaeoglobus profundus (strain DSM 5631 / JCM 9629 / NBRC 100127 / Av18)</name>
    <dbReference type="NCBI Taxonomy" id="572546"/>
    <lineage>
        <taxon>Archaea</taxon>
        <taxon>Methanobacteriati</taxon>
        <taxon>Methanobacteriota</taxon>
        <taxon>Archaeoglobi</taxon>
        <taxon>Archaeoglobales</taxon>
        <taxon>Archaeoglobaceae</taxon>
        <taxon>Archaeoglobus</taxon>
    </lineage>
</organism>
<keyword evidence="1" id="KW-0812">Transmembrane</keyword>
<evidence type="ECO:0000313" key="3">
    <source>
        <dbReference type="Proteomes" id="UP000001901"/>
    </source>
</evidence>
<feature type="transmembrane region" description="Helical" evidence="1">
    <location>
        <begin position="47"/>
        <end position="69"/>
    </location>
</feature>
<keyword evidence="1" id="KW-0472">Membrane</keyword>
<keyword evidence="3" id="KW-1185">Reference proteome</keyword>
<dbReference type="AlphaFoldDB" id="D2RFZ7"/>
<dbReference type="Proteomes" id="UP000001901">
    <property type="component" value="Chromosome"/>
</dbReference>
<dbReference type="GeneID" id="8738799"/>
<dbReference type="RefSeq" id="WP_012939558.1">
    <property type="nucleotide sequence ID" value="NC_013741.1"/>
</dbReference>
<accession>D2RFZ7</accession>
<evidence type="ECO:0000313" key="2">
    <source>
        <dbReference type="EMBL" id="ADB57222.1"/>
    </source>
</evidence>
<feature type="transmembrane region" description="Helical" evidence="1">
    <location>
        <begin position="81"/>
        <end position="97"/>
    </location>
</feature>
<dbReference type="PaxDb" id="572546-Arcpr_0150"/>
<dbReference type="HOGENOM" id="CLU_2257209_0_0_2"/>
<reference evidence="2 3" key="1">
    <citation type="journal article" date="2010" name="Stand. Genomic Sci.">
        <title>Complete genome sequence of Archaeoglobus profundus type strain (AV18).</title>
        <authorList>
            <person name="von Jan M."/>
            <person name="Lapidus A."/>
            <person name="Del Rio T.G."/>
            <person name="Copeland A."/>
            <person name="Tice H."/>
            <person name="Cheng J.F."/>
            <person name="Lucas S."/>
            <person name="Chen F."/>
            <person name="Nolan M."/>
            <person name="Goodwin L."/>
            <person name="Han C."/>
            <person name="Pitluck S."/>
            <person name="Liolios K."/>
            <person name="Ivanova N."/>
            <person name="Mavromatis K."/>
            <person name="Ovchinnikova G."/>
            <person name="Chertkov O."/>
            <person name="Pati A."/>
            <person name="Chen A."/>
            <person name="Palaniappan K."/>
            <person name="Land M."/>
            <person name="Hauser L."/>
            <person name="Chang Y.J."/>
            <person name="Jeffries C.D."/>
            <person name="Saunders E."/>
            <person name="Brettin T."/>
            <person name="Detter J.C."/>
            <person name="Chain P."/>
            <person name="Eichinger K."/>
            <person name="Huber H."/>
            <person name="Spring S."/>
            <person name="Rohde M."/>
            <person name="Goker M."/>
            <person name="Wirth R."/>
            <person name="Woyke T."/>
            <person name="Bristow J."/>
            <person name="Eisen J.A."/>
            <person name="Markowitz V."/>
            <person name="Hugenholtz P."/>
            <person name="Kyrpides N.C."/>
            <person name="Klenk H.P."/>
        </authorList>
    </citation>
    <scope>NUCLEOTIDE SEQUENCE [LARGE SCALE GENOMIC DNA]</scope>
    <source>
        <strain evidence="3">DSM 5631 / JCM 9629 / NBRC 100127 / Av18</strain>
    </source>
</reference>
<name>D2RFZ7_ARCPA</name>
<protein>
    <submittedName>
        <fullName evidence="2">Uncharacterized protein</fullName>
    </submittedName>
</protein>
<keyword evidence="1" id="KW-1133">Transmembrane helix</keyword>
<feature type="transmembrane region" description="Helical" evidence="1">
    <location>
        <begin position="22"/>
        <end position="40"/>
    </location>
</feature>
<dbReference type="EMBL" id="CP001857">
    <property type="protein sequence ID" value="ADB57222.1"/>
    <property type="molecule type" value="Genomic_DNA"/>
</dbReference>
<dbReference type="eggNOG" id="arCOG04938">
    <property type="taxonomic scope" value="Archaea"/>
</dbReference>
<gene>
    <name evidence="2" type="ordered locus">Arcpr_0150</name>
</gene>
<dbReference type="STRING" id="572546.Arcpr_0150"/>
<sequence>MVGLIYFMIFFVSAIFELKNSYANSFVLFTISAVFLKGVVTKKDGYCLAGSILGLAFGVLMILSAMASYADTFLGGEDANFSYGIVGISTLPYLLMMKRRLSA</sequence>
<dbReference type="KEGG" id="apo:Arcpr_0150"/>
<evidence type="ECO:0000256" key="1">
    <source>
        <dbReference type="SAM" id="Phobius"/>
    </source>
</evidence>